<keyword evidence="2" id="KW-1185">Reference proteome</keyword>
<reference evidence="1" key="1">
    <citation type="submission" date="2019-11" db="EMBL/GenBank/DDBJ databases">
        <title>Nori genome reveals adaptations in red seaweeds to the harsh intertidal environment.</title>
        <authorList>
            <person name="Wang D."/>
            <person name="Mao Y."/>
        </authorList>
    </citation>
    <scope>NUCLEOTIDE SEQUENCE</scope>
    <source>
        <tissue evidence="1">Gametophyte</tissue>
    </source>
</reference>
<sequence>MPPLSPPPLKSAASPRGATRGSGGSERDRERDRPRTPLSSSSSLQVGASNGSGSLLGLGIGGGGSFGPTPLSAPLPGSDALLRQPSVFTQMKKEEVLARSAMPASEMFPVEEAQVGPRHFTRLRLLGRGGIGRVYLVLLKGTTKLYAMKVLTKEEMIARNKVKRVLTEREILATANHPFIITMFASFQTSSRLCFVMEYAAGGEFFKVLQRQPNKRLREDAARFYAAEVTLALEYLHHMGFIYRDLKPENILMRANGHIAVGDFDLSKQAHPVGPRIIQQQMRLSDKIKRSLSLSKSRGSSSSLVNLDIVNSEPVLPYQTNSFVGTEEYISPEVVNGVGQTSAVDWWTLGILIWEMLTGSTPFKGSCADDTFANILSSPLKWPESVPVSSDCKSVVKKLLRREPEKRLGAENGASEIKAARWFQGVNFALIRNEVPPIIPPARDELADTDAPAMADDGDNDAALDDRGDQDNPFSDFSLKREALHRHY</sequence>
<gene>
    <name evidence="1" type="ORF">I4F81_008793</name>
</gene>
<protein>
    <submittedName>
        <fullName evidence="1">Uncharacterized protein</fullName>
    </submittedName>
</protein>
<comment type="caution">
    <text evidence="1">The sequence shown here is derived from an EMBL/GenBank/DDBJ whole genome shotgun (WGS) entry which is preliminary data.</text>
</comment>
<name>A0ACC3C875_PYRYE</name>
<dbReference type="Proteomes" id="UP000798662">
    <property type="component" value="Chromosome 2"/>
</dbReference>
<evidence type="ECO:0000313" key="2">
    <source>
        <dbReference type="Proteomes" id="UP000798662"/>
    </source>
</evidence>
<proteinExistence type="predicted"/>
<evidence type="ECO:0000313" key="1">
    <source>
        <dbReference type="EMBL" id="KAK1866273.1"/>
    </source>
</evidence>
<accession>A0ACC3C875</accession>
<organism evidence="1 2">
    <name type="scientific">Pyropia yezoensis</name>
    <name type="common">Susabi-nori</name>
    <name type="synonym">Porphyra yezoensis</name>
    <dbReference type="NCBI Taxonomy" id="2788"/>
    <lineage>
        <taxon>Eukaryota</taxon>
        <taxon>Rhodophyta</taxon>
        <taxon>Bangiophyceae</taxon>
        <taxon>Bangiales</taxon>
        <taxon>Bangiaceae</taxon>
        <taxon>Pyropia</taxon>
    </lineage>
</organism>
<dbReference type="EMBL" id="CM020619">
    <property type="protein sequence ID" value="KAK1866273.1"/>
    <property type="molecule type" value="Genomic_DNA"/>
</dbReference>